<comment type="caution">
    <text evidence="2">The sequence shown here is derived from an EMBL/GenBank/DDBJ whole genome shotgun (WGS) entry which is preliminary data.</text>
</comment>
<feature type="transmembrane region" description="Helical" evidence="1">
    <location>
        <begin position="12"/>
        <end position="32"/>
    </location>
</feature>
<protein>
    <submittedName>
        <fullName evidence="2">Uncharacterized protein</fullName>
    </submittedName>
</protein>
<keyword evidence="1" id="KW-0472">Membrane</keyword>
<dbReference type="OrthoDB" id="9793825at2"/>
<keyword evidence="1" id="KW-1133">Transmembrane helix</keyword>
<dbReference type="EMBL" id="PXYL01000007">
    <property type="protein sequence ID" value="PSJ59653.1"/>
    <property type="molecule type" value="Genomic_DNA"/>
</dbReference>
<organism evidence="2 3">
    <name type="scientific">Pseudaminobacter soli</name>
    <name type="common">ex Li et al. 2025</name>
    <dbReference type="NCBI Taxonomy" id="1295366"/>
    <lineage>
        <taxon>Bacteria</taxon>
        <taxon>Pseudomonadati</taxon>
        <taxon>Pseudomonadota</taxon>
        <taxon>Alphaproteobacteria</taxon>
        <taxon>Hyphomicrobiales</taxon>
        <taxon>Phyllobacteriaceae</taxon>
        <taxon>Pseudaminobacter</taxon>
    </lineage>
</organism>
<keyword evidence="1" id="KW-0812">Transmembrane</keyword>
<evidence type="ECO:0000313" key="2">
    <source>
        <dbReference type="EMBL" id="PSJ59653.1"/>
    </source>
</evidence>
<proteinExistence type="predicted"/>
<evidence type="ECO:0000313" key="3">
    <source>
        <dbReference type="Proteomes" id="UP000240653"/>
    </source>
</evidence>
<dbReference type="AlphaFoldDB" id="A0A2P7SAX2"/>
<reference evidence="2 3" key="1">
    <citation type="submission" date="2018-03" db="EMBL/GenBank/DDBJ databases">
        <title>The draft genome of Mesorhizobium soli JCM 19897.</title>
        <authorList>
            <person name="Li L."/>
            <person name="Liu L."/>
            <person name="Liang L."/>
            <person name="Wang T."/>
            <person name="Zhang X."/>
        </authorList>
    </citation>
    <scope>NUCLEOTIDE SEQUENCE [LARGE SCALE GENOMIC DNA]</scope>
    <source>
        <strain evidence="2 3">JCM 19897</strain>
    </source>
</reference>
<gene>
    <name evidence="2" type="ORF">C7I85_14900</name>
</gene>
<sequence length="123" mass="12842">MNAASRAETFGLTILIFAVAAGLSVASVYYAQPLLSSMAQDFGISASVIGLVVTLTLHRKRRGDLIPEAYADFARPIFAEFANPALTTKEGDVAAAVLQAATDASDRLHYPAGSDAVALAWVA</sequence>
<accession>A0A2P7SAX2</accession>
<dbReference type="Proteomes" id="UP000240653">
    <property type="component" value="Unassembled WGS sequence"/>
</dbReference>
<keyword evidence="3" id="KW-1185">Reference proteome</keyword>
<feature type="transmembrane region" description="Helical" evidence="1">
    <location>
        <begin position="38"/>
        <end position="57"/>
    </location>
</feature>
<evidence type="ECO:0000256" key="1">
    <source>
        <dbReference type="SAM" id="Phobius"/>
    </source>
</evidence>
<name>A0A2P7SAX2_9HYPH</name>